<keyword evidence="2" id="KW-1185">Reference proteome</keyword>
<gene>
    <name evidence="1" type="ORF">D791_01593</name>
</gene>
<reference evidence="1 2" key="2">
    <citation type="journal article" date="2015" name="Syst. Appl. Microbiol.">
        <title>Nitrincola nitratireducens sp. nov. isolated from a haloalkaline crater lake.</title>
        <authorList>
            <person name="Singh A."/>
            <person name="Vaidya B."/>
            <person name="Tanuku N.R."/>
            <person name="Pinnaka A.K."/>
        </authorList>
    </citation>
    <scope>NUCLEOTIDE SEQUENCE [LARGE SCALE GENOMIC DNA]</scope>
    <source>
        <strain evidence="1 2">AK23</strain>
    </source>
</reference>
<dbReference type="EMBL" id="AONB01000006">
    <property type="protein sequence ID" value="EXJ11461.1"/>
    <property type="molecule type" value="Genomic_DNA"/>
</dbReference>
<reference evidence="2" key="1">
    <citation type="submission" date="2012-11" db="EMBL/GenBank/DDBJ databases">
        <authorList>
            <person name="Singh A."/>
            <person name="Pinnaka A.K."/>
            <person name="Vaidya B."/>
        </authorList>
    </citation>
    <scope>NUCLEOTIDE SEQUENCE [LARGE SCALE GENOMIC DNA]</scope>
    <source>
        <strain evidence="2">AK23</strain>
    </source>
</reference>
<dbReference type="AlphaFoldDB" id="W9V3E5"/>
<accession>W9V3E5</accession>
<dbReference type="Proteomes" id="UP000019464">
    <property type="component" value="Unassembled WGS sequence"/>
</dbReference>
<evidence type="ECO:0000313" key="1">
    <source>
        <dbReference type="EMBL" id="EXJ11461.1"/>
    </source>
</evidence>
<name>W9V3E5_9GAMM</name>
<comment type="caution">
    <text evidence="1">The sequence shown here is derived from an EMBL/GenBank/DDBJ whole genome shotgun (WGS) entry which is preliminary data.</text>
</comment>
<organism evidence="1 2">
    <name type="scientific">Nitrincola nitratireducens</name>
    <dbReference type="NCBI Taxonomy" id="1229521"/>
    <lineage>
        <taxon>Bacteria</taxon>
        <taxon>Pseudomonadati</taxon>
        <taxon>Pseudomonadota</taxon>
        <taxon>Gammaproteobacteria</taxon>
        <taxon>Oceanospirillales</taxon>
        <taxon>Oceanospirillaceae</taxon>
        <taxon>Nitrincola</taxon>
    </lineage>
</organism>
<proteinExistence type="predicted"/>
<dbReference type="STRING" id="1229521.D791_01593"/>
<sequence>MLYSNTHFRACNKNYMLNVSNSVTVDPERAQKRHRGSVSYQSFLTNHNNNKNVADRSKVQVMLFLALVLLKIF</sequence>
<evidence type="ECO:0000313" key="2">
    <source>
        <dbReference type="Proteomes" id="UP000019464"/>
    </source>
</evidence>
<protein>
    <submittedName>
        <fullName evidence="1">Uncharacterized protein</fullName>
    </submittedName>
</protein>